<sequence length="103" mass="9534">MATTTAAPALTRVSRRRPRRQIGGFPRPGPGSSGPPAAGGPLGGPGGGGAPGGGDPGGWGCSSSSDGRPVSGPDGGPVGRVGRSDGGSSDVTAVSPDSGTSGK</sequence>
<name>A0A2S1STU1_9ACTN</name>
<feature type="compositionally biased region" description="Gly residues" evidence="1">
    <location>
        <begin position="40"/>
        <end position="60"/>
    </location>
</feature>
<feature type="region of interest" description="Disordered" evidence="1">
    <location>
        <begin position="1"/>
        <end position="103"/>
    </location>
</feature>
<dbReference type="EMBL" id="CP029188">
    <property type="protein sequence ID" value="AWI29825.1"/>
    <property type="molecule type" value="Genomic_DNA"/>
</dbReference>
<proteinExistence type="predicted"/>
<gene>
    <name evidence="2" type="ORF">DDW44_14370</name>
</gene>
<keyword evidence="3" id="KW-1185">Reference proteome</keyword>
<dbReference type="KEGG" id="stir:DDW44_14370"/>
<reference evidence="2 3" key="1">
    <citation type="submission" date="2018-05" db="EMBL/GenBank/DDBJ databases">
        <title>Complete genome sequence of sponge-derived Streptomyces sp. HNM0039.</title>
        <authorList>
            <person name="Huang X."/>
            <person name="Zhou S."/>
        </authorList>
    </citation>
    <scope>NUCLEOTIDE SEQUENCE [LARGE SCALE GENOMIC DNA]</scope>
    <source>
        <strain evidence="2 3">HNM0039</strain>
    </source>
</reference>
<protein>
    <submittedName>
        <fullName evidence="2">Uncharacterized protein</fullName>
    </submittedName>
</protein>
<dbReference type="Proteomes" id="UP000244900">
    <property type="component" value="Chromosome"/>
</dbReference>
<evidence type="ECO:0000313" key="2">
    <source>
        <dbReference type="EMBL" id="AWI29825.1"/>
    </source>
</evidence>
<accession>A0A2S1STU1</accession>
<evidence type="ECO:0000313" key="3">
    <source>
        <dbReference type="Proteomes" id="UP000244900"/>
    </source>
</evidence>
<organism evidence="2 3">
    <name type="scientific">Streptomyces tirandamycinicus</name>
    <dbReference type="NCBI Taxonomy" id="2174846"/>
    <lineage>
        <taxon>Bacteria</taxon>
        <taxon>Bacillati</taxon>
        <taxon>Actinomycetota</taxon>
        <taxon>Actinomycetes</taxon>
        <taxon>Kitasatosporales</taxon>
        <taxon>Streptomycetaceae</taxon>
        <taxon>Streptomyces</taxon>
    </lineage>
</organism>
<dbReference type="AlphaFoldDB" id="A0A2S1STU1"/>
<feature type="compositionally biased region" description="Low complexity" evidence="1">
    <location>
        <begin position="61"/>
        <end position="72"/>
    </location>
</feature>
<evidence type="ECO:0000256" key="1">
    <source>
        <dbReference type="SAM" id="MobiDB-lite"/>
    </source>
</evidence>